<feature type="compositionally biased region" description="Polar residues" evidence="1">
    <location>
        <begin position="554"/>
        <end position="567"/>
    </location>
</feature>
<accession>A0A9P5MXE6</accession>
<dbReference type="AlphaFoldDB" id="A0A9P5MXE6"/>
<feature type="compositionally biased region" description="Pro residues" evidence="1">
    <location>
        <begin position="13"/>
        <end position="28"/>
    </location>
</feature>
<feature type="domain" description="DH" evidence="2">
    <location>
        <begin position="100"/>
        <end position="293"/>
    </location>
</feature>
<keyword evidence="4" id="KW-1185">Reference proteome</keyword>
<dbReference type="InterPro" id="IPR000219">
    <property type="entry name" value="DH_dom"/>
</dbReference>
<dbReference type="GO" id="GO:0005085">
    <property type="term" value="F:guanyl-nucleotide exchange factor activity"/>
    <property type="evidence" value="ECO:0007669"/>
    <property type="project" value="InterPro"/>
</dbReference>
<evidence type="ECO:0000313" key="4">
    <source>
        <dbReference type="Proteomes" id="UP000759537"/>
    </source>
</evidence>
<feature type="compositionally biased region" description="Low complexity" evidence="1">
    <location>
        <begin position="606"/>
        <end position="615"/>
    </location>
</feature>
<feature type="region of interest" description="Disordered" evidence="1">
    <location>
        <begin position="846"/>
        <end position="868"/>
    </location>
</feature>
<dbReference type="SMART" id="SM00325">
    <property type="entry name" value="RhoGEF"/>
    <property type="match status" value="1"/>
</dbReference>
<dbReference type="PROSITE" id="PS50010">
    <property type="entry name" value="DH_2"/>
    <property type="match status" value="1"/>
</dbReference>
<feature type="region of interest" description="Disordered" evidence="1">
    <location>
        <begin position="322"/>
        <end position="364"/>
    </location>
</feature>
<dbReference type="OrthoDB" id="6244550at2759"/>
<gene>
    <name evidence="3" type="ORF">DFH94DRAFT_737957</name>
</gene>
<feature type="region of interest" description="Disordered" evidence="1">
    <location>
        <begin position="1"/>
        <end position="102"/>
    </location>
</feature>
<sequence length="984" mass="105512">MTALQVLQSDKALPPPAKDILPPTPPQDQPHSFSSAPPQLPSKFNPHYESSPHPNGLRPLPAPIDIAPPGELLGQDLNPHSGSVTPSSPASPASPDPRARRTNPLVDLIDTEKLYVEQLTGVIRKVASAWSRSNLPPHDLDLMFRSSIESVYKADRSLLSRLKEIGTNPSSPKALGDLLMRWINELEEPYTSYCERYCTGFDTWEPVRNNARLPGVLATFSANLPPPSASDANPDSQIWTLDELFLLPMGRLKYFKKLYGRLLKGAQPGRSDYKHLVDAAEKLDKLLATLDARAMIKAGSPPAVLEVEDEVVVDLRSPTEVSKMRELPPVEATTGSETSSARGSSLSSAARSSNDTSLSSVERGPAGDLLIPLPDLESRLAAERCLDIFTMKPRPVRLQISPPSLPYVRSLRIGVDVAVRFVPRSTGVEVNHPGGRLFILSDLFLLCEQMIPGEKSTESPGADMWLLYPPLAGKHLKVAKVENEDRALQVTVLRKEKLVLVFSSPAIRERALFELTECIEFASAVHASSKHPLPPMPTLNGMPRPQPAHGGGMSSSQTAPDLRQSNAPPMGSRSPSPHRVSSPVSSLGHSLSHHDSGPSPRNSHDTTSGSMSLTSSMSNLVHSLETQIQQGGSWAQPVHHPHPTPSYPARQQSQPEGLDNSVGQPRFAGGPLGPVSVSQPPQLPPLAPVPRVGPGPGEVVSPGQFLPTQRAASAGPFGRRGPLGLAHTQQPMPGMDPSITQRAPPRLPPNPVNGQFLPPNAPVVPPGRELSDPSFQGGLRKSPSASRLNSLPEPGHAPPFDRALHPGMASSPNLLLPRSNSSGSVGEPQLRLLPPSAQFRAPSMVVGSIDEPSPPTSPTTSTPAVQTGPVTSTISAQMKCKVFLKQGHAQWKSLGSAKLKLFHEQPTNVKQLVVEAEDKNKSVLISTIVLTDGVERVGKTGVAVELSDHGARTGIIYMIQLRNEMAAVGLYESLLAGSDRTVAR</sequence>
<reference evidence="3" key="1">
    <citation type="submission" date="2019-10" db="EMBL/GenBank/DDBJ databases">
        <authorList>
            <consortium name="DOE Joint Genome Institute"/>
            <person name="Kuo A."/>
            <person name="Miyauchi S."/>
            <person name="Kiss E."/>
            <person name="Drula E."/>
            <person name="Kohler A."/>
            <person name="Sanchez-Garcia M."/>
            <person name="Andreopoulos B."/>
            <person name="Barry K.W."/>
            <person name="Bonito G."/>
            <person name="Buee M."/>
            <person name="Carver A."/>
            <person name="Chen C."/>
            <person name="Cichocki N."/>
            <person name="Clum A."/>
            <person name="Culley D."/>
            <person name="Crous P.W."/>
            <person name="Fauchery L."/>
            <person name="Girlanda M."/>
            <person name="Hayes R."/>
            <person name="Keri Z."/>
            <person name="LaButti K."/>
            <person name="Lipzen A."/>
            <person name="Lombard V."/>
            <person name="Magnuson J."/>
            <person name="Maillard F."/>
            <person name="Morin E."/>
            <person name="Murat C."/>
            <person name="Nolan M."/>
            <person name="Ohm R."/>
            <person name="Pangilinan J."/>
            <person name="Pereira M."/>
            <person name="Perotto S."/>
            <person name="Peter M."/>
            <person name="Riley R."/>
            <person name="Sitrit Y."/>
            <person name="Stielow B."/>
            <person name="Szollosi G."/>
            <person name="Zifcakova L."/>
            <person name="Stursova M."/>
            <person name="Spatafora J.W."/>
            <person name="Tedersoo L."/>
            <person name="Vaario L.-M."/>
            <person name="Yamada A."/>
            <person name="Yan M."/>
            <person name="Wang P."/>
            <person name="Xu J."/>
            <person name="Bruns T."/>
            <person name="Baldrian P."/>
            <person name="Vilgalys R."/>
            <person name="Henrissat B."/>
            <person name="Grigoriev I.V."/>
            <person name="Hibbett D."/>
            <person name="Nagy L.G."/>
            <person name="Martin F.M."/>
        </authorList>
    </citation>
    <scope>NUCLEOTIDE SEQUENCE</scope>
    <source>
        <strain evidence="3">Prilba</strain>
    </source>
</reference>
<feature type="region of interest" description="Disordered" evidence="1">
    <location>
        <begin position="527"/>
        <end position="615"/>
    </location>
</feature>
<evidence type="ECO:0000259" key="2">
    <source>
        <dbReference type="PROSITE" id="PS50010"/>
    </source>
</evidence>
<dbReference type="SUPFAM" id="SSF48065">
    <property type="entry name" value="DBL homology domain (DH-domain)"/>
    <property type="match status" value="1"/>
</dbReference>
<feature type="compositionally biased region" description="Low complexity" evidence="1">
    <location>
        <begin position="694"/>
        <end position="703"/>
    </location>
</feature>
<comment type="caution">
    <text evidence="3">The sequence shown here is derived from an EMBL/GenBank/DDBJ whole genome shotgun (WGS) entry which is preliminary data.</text>
</comment>
<feature type="compositionally biased region" description="Low complexity" evidence="1">
    <location>
        <begin position="810"/>
        <end position="824"/>
    </location>
</feature>
<reference evidence="3" key="2">
    <citation type="journal article" date="2020" name="Nat. Commun.">
        <title>Large-scale genome sequencing of mycorrhizal fungi provides insights into the early evolution of symbiotic traits.</title>
        <authorList>
            <person name="Miyauchi S."/>
            <person name="Kiss E."/>
            <person name="Kuo A."/>
            <person name="Drula E."/>
            <person name="Kohler A."/>
            <person name="Sanchez-Garcia M."/>
            <person name="Morin E."/>
            <person name="Andreopoulos B."/>
            <person name="Barry K.W."/>
            <person name="Bonito G."/>
            <person name="Buee M."/>
            <person name="Carver A."/>
            <person name="Chen C."/>
            <person name="Cichocki N."/>
            <person name="Clum A."/>
            <person name="Culley D."/>
            <person name="Crous P.W."/>
            <person name="Fauchery L."/>
            <person name="Girlanda M."/>
            <person name="Hayes R.D."/>
            <person name="Keri Z."/>
            <person name="LaButti K."/>
            <person name="Lipzen A."/>
            <person name="Lombard V."/>
            <person name="Magnuson J."/>
            <person name="Maillard F."/>
            <person name="Murat C."/>
            <person name="Nolan M."/>
            <person name="Ohm R.A."/>
            <person name="Pangilinan J."/>
            <person name="Pereira M.F."/>
            <person name="Perotto S."/>
            <person name="Peter M."/>
            <person name="Pfister S."/>
            <person name="Riley R."/>
            <person name="Sitrit Y."/>
            <person name="Stielow J.B."/>
            <person name="Szollosi G."/>
            <person name="Zifcakova L."/>
            <person name="Stursova M."/>
            <person name="Spatafora J.W."/>
            <person name="Tedersoo L."/>
            <person name="Vaario L.M."/>
            <person name="Yamada A."/>
            <person name="Yan M."/>
            <person name="Wang P."/>
            <person name="Xu J."/>
            <person name="Bruns T."/>
            <person name="Baldrian P."/>
            <person name="Vilgalys R."/>
            <person name="Dunand C."/>
            <person name="Henrissat B."/>
            <person name="Grigoriev I.V."/>
            <person name="Hibbett D."/>
            <person name="Nagy L.G."/>
            <person name="Martin F.M."/>
        </authorList>
    </citation>
    <scope>NUCLEOTIDE SEQUENCE</scope>
    <source>
        <strain evidence="3">Prilba</strain>
    </source>
</reference>
<proteinExistence type="predicted"/>
<evidence type="ECO:0000256" key="1">
    <source>
        <dbReference type="SAM" id="MobiDB-lite"/>
    </source>
</evidence>
<protein>
    <recommendedName>
        <fullName evidence="2">DH domain-containing protein</fullName>
    </recommendedName>
</protein>
<feature type="compositionally biased region" description="Low complexity" evidence="1">
    <location>
        <begin position="572"/>
        <end position="590"/>
    </location>
</feature>
<dbReference type="EMBL" id="WHVB01000007">
    <property type="protein sequence ID" value="KAF8481093.1"/>
    <property type="molecule type" value="Genomic_DNA"/>
</dbReference>
<feature type="region of interest" description="Disordered" evidence="1">
    <location>
        <begin position="627"/>
        <end position="830"/>
    </location>
</feature>
<feature type="compositionally biased region" description="Low complexity" evidence="1">
    <location>
        <begin position="331"/>
        <end position="360"/>
    </location>
</feature>
<name>A0A9P5MXE6_9AGAM</name>
<organism evidence="3 4">
    <name type="scientific">Russula ochroleuca</name>
    <dbReference type="NCBI Taxonomy" id="152965"/>
    <lineage>
        <taxon>Eukaryota</taxon>
        <taxon>Fungi</taxon>
        <taxon>Dikarya</taxon>
        <taxon>Basidiomycota</taxon>
        <taxon>Agaricomycotina</taxon>
        <taxon>Agaricomycetes</taxon>
        <taxon>Russulales</taxon>
        <taxon>Russulaceae</taxon>
        <taxon>Russula</taxon>
    </lineage>
</organism>
<dbReference type="InterPro" id="IPR035899">
    <property type="entry name" value="DBL_dom_sf"/>
</dbReference>
<dbReference type="Proteomes" id="UP000759537">
    <property type="component" value="Unassembled WGS sequence"/>
</dbReference>
<dbReference type="Pfam" id="PF00621">
    <property type="entry name" value="RhoGEF"/>
    <property type="match status" value="1"/>
</dbReference>
<dbReference type="Gene3D" id="1.20.900.10">
    <property type="entry name" value="Dbl homology (DH) domain"/>
    <property type="match status" value="1"/>
</dbReference>
<evidence type="ECO:0000313" key="3">
    <source>
        <dbReference type="EMBL" id="KAF8481093.1"/>
    </source>
</evidence>
<feature type="compositionally biased region" description="Pro residues" evidence="1">
    <location>
        <begin position="681"/>
        <end position="693"/>
    </location>
</feature>